<dbReference type="SUPFAM" id="SSF57667">
    <property type="entry name" value="beta-beta-alpha zinc fingers"/>
    <property type="match status" value="1"/>
</dbReference>
<dbReference type="GO" id="GO:0008270">
    <property type="term" value="F:zinc ion binding"/>
    <property type="evidence" value="ECO:0007669"/>
    <property type="project" value="UniProtKB-KW"/>
</dbReference>
<reference evidence="4" key="1">
    <citation type="journal article" date="2023" name="G3 (Bethesda)">
        <title>Whole genome assembly and annotation of the endangered Caribbean coral Acropora cervicornis.</title>
        <authorList>
            <person name="Selwyn J.D."/>
            <person name="Vollmer S.V."/>
        </authorList>
    </citation>
    <scope>NUCLEOTIDE SEQUENCE</scope>
    <source>
        <strain evidence="4">K2</strain>
    </source>
</reference>
<dbReference type="InterPro" id="IPR003034">
    <property type="entry name" value="SAP_dom"/>
</dbReference>
<dbReference type="InterPro" id="IPR036236">
    <property type="entry name" value="Znf_C2H2_sf"/>
</dbReference>
<organism evidence="4 5">
    <name type="scientific">Acropora cervicornis</name>
    <name type="common">Staghorn coral</name>
    <dbReference type="NCBI Taxonomy" id="6130"/>
    <lineage>
        <taxon>Eukaryota</taxon>
        <taxon>Metazoa</taxon>
        <taxon>Cnidaria</taxon>
        <taxon>Anthozoa</taxon>
        <taxon>Hexacorallia</taxon>
        <taxon>Scleractinia</taxon>
        <taxon>Astrocoeniina</taxon>
        <taxon>Acroporidae</taxon>
        <taxon>Acropora</taxon>
    </lineage>
</organism>
<accession>A0AAD9V2P9</accession>
<keyword evidence="5" id="KW-1185">Reference proteome</keyword>
<name>A0AAD9V2P9_ACRCE</name>
<evidence type="ECO:0000259" key="3">
    <source>
        <dbReference type="PROSITE" id="PS50800"/>
    </source>
</evidence>
<dbReference type="EMBL" id="JARQWQ010000042">
    <property type="protein sequence ID" value="KAK2559084.1"/>
    <property type="molecule type" value="Genomic_DNA"/>
</dbReference>
<evidence type="ECO:0000259" key="2">
    <source>
        <dbReference type="PROSITE" id="PS50157"/>
    </source>
</evidence>
<evidence type="ECO:0000256" key="1">
    <source>
        <dbReference type="PROSITE-ProRule" id="PRU00042"/>
    </source>
</evidence>
<evidence type="ECO:0000313" key="5">
    <source>
        <dbReference type="Proteomes" id="UP001249851"/>
    </source>
</evidence>
<dbReference type="InterPro" id="IPR036361">
    <property type="entry name" value="SAP_dom_sf"/>
</dbReference>
<dbReference type="PROSITE" id="PS50157">
    <property type="entry name" value="ZINC_FINGER_C2H2_2"/>
    <property type="match status" value="1"/>
</dbReference>
<dbReference type="AlphaFoldDB" id="A0AAD9V2P9"/>
<protein>
    <recommendedName>
        <fullName evidence="6">C2H2-type domain-containing protein</fullName>
    </recommendedName>
</protein>
<keyword evidence="1" id="KW-0479">Metal-binding</keyword>
<reference evidence="4" key="2">
    <citation type="journal article" date="2023" name="Science">
        <title>Genomic signatures of disease resistance in endangered staghorn corals.</title>
        <authorList>
            <person name="Vollmer S.V."/>
            <person name="Selwyn J.D."/>
            <person name="Despard B.A."/>
            <person name="Roesel C.L."/>
        </authorList>
    </citation>
    <scope>NUCLEOTIDE SEQUENCE</scope>
    <source>
        <strain evidence="4">K2</strain>
    </source>
</reference>
<dbReference type="Gene3D" id="1.10.720.30">
    <property type="entry name" value="SAP domain"/>
    <property type="match status" value="1"/>
</dbReference>
<proteinExistence type="predicted"/>
<dbReference type="Pfam" id="PF02037">
    <property type="entry name" value="SAP"/>
    <property type="match status" value="1"/>
</dbReference>
<dbReference type="PROSITE" id="PS00028">
    <property type="entry name" value="ZINC_FINGER_C2H2_1"/>
    <property type="match status" value="1"/>
</dbReference>
<dbReference type="Proteomes" id="UP001249851">
    <property type="component" value="Unassembled WGS sequence"/>
</dbReference>
<feature type="domain" description="C2H2-type" evidence="2">
    <location>
        <begin position="275"/>
        <end position="304"/>
    </location>
</feature>
<dbReference type="InterPro" id="IPR013087">
    <property type="entry name" value="Znf_C2H2_type"/>
</dbReference>
<evidence type="ECO:0000313" key="4">
    <source>
        <dbReference type="EMBL" id="KAK2559084.1"/>
    </source>
</evidence>
<evidence type="ECO:0008006" key="6">
    <source>
        <dbReference type="Google" id="ProtNLM"/>
    </source>
</evidence>
<feature type="domain" description="SAP" evidence="3">
    <location>
        <begin position="312"/>
        <end position="346"/>
    </location>
</feature>
<gene>
    <name evidence="4" type="ORF">P5673_018729</name>
</gene>
<keyword evidence="1" id="KW-0863">Zinc-finger</keyword>
<dbReference type="SMART" id="SM00513">
    <property type="entry name" value="SAP"/>
    <property type="match status" value="1"/>
</dbReference>
<comment type="caution">
    <text evidence="4">The sequence shown here is derived from an EMBL/GenBank/DDBJ whole genome shotgun (WGS) entry which is preliminary data.</text>
</comment>
<dbReference type="SUPFAM" id="SSF68906">
    <property type="entry name" value="SAP domain"/>
    <property type="match status" value="1"/>
</dbReference>
<sequence length="358" mass="40408">MIGCCFLDGVTISPDVLHESKLQYMADKGMRQLGPPQIGVFADRQRPDSLHCEINAWQQFLNIVYHESVQRNLFDQFVQVLAAPVTVAPVPEPVLEDQQETPVAGCGLVFLVPSIKEHYKDEKTKFNKISTWLIGDQAIAIARYGYQLVDCLELPEESPAERQGKEAKHSAVKNDLKLSNRSNRTGKSGKWWQVMRANHVRNVCLPEHQPLPHTYKSHFESRVPPHCVSEDVCNCGRIKQVDGDLCHSCLQSQDIVNSAEQQKLSPQLVEIFKPYVCPDSECGQQFADNVDLQLHELLHNGKEAVSWSAKNPKEMTVVELKAELTKRNLSTGGKKDILIKRLESSLFFSLISIHYLTV</sequence>
<dbReference type="PROSITE" id="PS50800">
    <property type="entry name" value="SAP"/>
    <property type="match status" value="1"/>
</dbReference>
<dbReference type="Gene3D" id="3.30.160.60">
    <property type="entry name" value="Classic Zinc Finger"/>
    <property type="match status" value="1"/>
</dbReference>
<keyword evidence="1" id="KW-0862">Zinc</keyword>